<reference evidence="2 3" key="1">
    <citation type="submission" date="2018-05" db="EMBL/GenBank/DDBJ databases">
        <title>Leucothrix arctica sp. nov., isolated from Arctic seawater.</title>
        <authorList>
            <person name="Choi A."/>
            <person name="Baek K."/>
        </authorList>
    </citation>
    <scope>NUCLEOTIDE SEQUENCE [LARGE SCALE GENOMIC DNA]</scope>
    <source>
        <strain evidence="2 3">IMCC9719</strain>
    </source>
</reference>
<sequence length="193" mass="21638">MKRFALALPALLLADAALSCTPVRPMAATIDTVKTLNSRQSSILTSPNQHFFLKLVPSKWALEKGRLVKKRDSYGLAFEAMPFGQIKQLWSFKHWEGIKGKNRMYLANSGLNLITFNNTVRSNQDKSAVVTYYKGKVGKAYSPIDLGVTQPIRKSTCGTGLWANSLLTTNLNIYTINNVRWVVNTQNMTIKRI</sequence>
<dbReference type="RefSeq" id="WP_109825140.1">
    <property type="nucleotide sequence ID" value="NZ_QGKL01000042.1"/>
</dbReference>
<keyword evidence="1" id="KW-0732">Signal</keyword>
<evidence type="ECO:0000313" key="3">
    <source>
        <dbReference type="Proteomes" id="UP000245506"/>
    </source>
</evidence>
<evidence type="ECO:0000256" key="1">
    <source>
        <dbReference type="SAM" id="SignalP"/>
    </source>
</evidence>
<keyword evidence="3" id="KW-1185">Reference proteome</keyword>
<comment type="caution">
    <text evidence="2">The sequence shown here is derived from an EMBL/GenBank/DDBJ whole genome shotgun (WGS) entry which is preliminary data.</text>
</comment>
<evidence type="ECO:0000313" key="2">
    <source>
        <dbReference type="EMBL" id="PWQ93397.1"/>
    </source>
</evidence>
<dbReference type="EMBL" id="QGKL01000042">
    <property type="protein sequence ID" value="PWQ93397.1"/>
    <property type="molecule type" value="Genomic_DNA"/>
</dbReference>
<protein>
    <submittedName>
        <fullName evidence="2">Uncharacterized protein</fullName>
    </submittedName>
</protein>
<dbReference type="Proteomes" id="UP000245506">
    <property type="component" value="Unassembled WGS sequence"/>
</dbReference>
<proteinExistence type="predicted"/>
<feature type="signal peptide" evidence="1">
    <location>
        <begin position="1"/>
        <end position="19"/>
    </location>
</feature>
<accession>A0A317C525</accession>
<name>A0A317C525_9GAMM</name>
<feature type="chain" id="PRO_5016374819" evidence="1">
    <location>
        <begin position="20"/>
        <end position="193"/>
    </location>
</feature>
<dbReference type="AlphaFoldDB" id="A0A317C525"/>
<gene>
    <name evidence="2" type="ORF">DKT75_17340</name>
</gene>
<organism evidence="2 3">
    <name type="scientific">Leucothrix arctica</name>
    <dbReference type="NCBI Taxonomy" id="1481894"/>
    <lineage>
        <taxon>Bacteria</taxon>
        <taxon>Pseudomonadati</taxon>
        <taxon>Pseudomonadota</taxon>
        <taxon>Gammaproteobacteria</taxon>
        <taxon>Thiotrichales</taxon>
        <taxon>Thiotrichaceae</taxon>
        <taxon>Leucothrix</taxon>
    </lineage>
</organism>